<accession>A0AAC9I3Y4</accession>
<gene>
    <name evidence="2" type="ORF">EM308_06015</name>
</gene>
<dbReference type="InterPro" id="IPR050361">
    <property type="entry name" value="MPP/UQCRC_Complex"/>
</dbReference>
<protein>
    <submittedName>
        <fullName evidence="2">Peptidase M16</fullName>
    </submittedName>
</protein>
<feature type="domain" description="Peptidase M16 C-terminal" evidence="1">
    <location>
        <begin position="179"/>
        <end position="357"/>
    </location>
</feature>
<organism evidence="2 3">
    <name type="scientific">Flavobacterium gilvum</name>
    <dbReference type="NCBI Taxonomy" id="1492737"/>
    <lineage>
        <taxon>Bacteria</taxon>
        <taxon>Pseudomonadati</taxon>
        <taxon>Bacteroidota</taxon>
        <taxon>Flavobacteriia</taxon>
        <taxon>Flavobacteriales</taxon>
        <taxon>Flavobacteriaceae</taxon>
        <taxon>Flavobacterium</taxon>
    </lineage>
</organism>
<keyword evidence="3" id="KW-1185">Reference proteome</keyword>
<dbReference type="SUPFAM" id="SSF63411">
    <property type="entry name" value="LuxS/MPP-like metallohydrolase"/>
    <property type="match status" value="2"/>
</dbReference>
<name>A0AAC9I3Y4_9FLAO</name>
<dbReference type="GO" id="GO:0046872">
    <property type="term" value="F:metal ion binding"/>
    <property type="evidence" value="ECO:0007669"/>
    <property type="project" value="InterPro"/>
</dbReference>
<dbReference type="Gene3D" id="3.30.830.10">
    <property type="entry name" value="Metalloenzyme, LuxS/M16 peptidase-like"/>
    <property type="match status" value="2"/>
</dbReference>
<reference evidence="2 3" key="1">
    <citation type="submission" date="2016-10" db="EMBL/GenBank/DDBJ databases">
        <title>Flavobacterium gilvum sp. nov., isolated from stream water.</title>
        <authorList>
            <person name="Shin S.-K."/>
            <person name="Cho Y.-J."/>
            <person name="Yi H."/>
        </authorList>
    </citation>
    <scope>NUCLEOTIDE SEQUENCE [LARGE SCALE GENOMIC DNA]</scope>
    <source>
        <strain evidence="2 3">EM1308</strain>
    </source>
</reference>
<dbReference type="PANTHER" id="PTHR11851:SF224">
    <property type="entry name" value="PROCESSING PROTEASE"/>
    <property type="match status" value="1"/>
</dbReference>
<sequence length="666" mass="74554">MQATNRTQPKPGKSPIINIKKPKTFVLSNGMKVLVVENHKLPRVSFNLSLDNAPFTEGNKKGVDELTGNLIGNESKKRSKIDFHEEIDFLGAEINFSSHGATANSISKYGYRILELMAEGVLHANFTQEEFEKERAKLIEGMKAEEKSVPAIANRIVDVLAFGKNHPTGEFMTEETLNNITLADVENNYKNYFVPENAYLVIIGDVKYENAKAAIEKLFGSWEKKTTPKTPYENPVNVSNLQINFVDVPNAVQSEITLVNTLNLKMGDPDFFPTVIANQILGGDFNSYLNMNLREEHGWTYGARSNVGVGKYTSKFFAKSAVRNAVTHSAVVEFIKEIKRIRTEKVTDEVLATVKAGYIGRFVMQVEKPQAVARYALNIETEKLPADFYEKYIQTINSVTADDILRVANSYFLIDNIRIVIVGKGSEIIPNLEKLKIPMFYFDRYGNPLEKPILNKEIPKDITAKIVFENYINAIGGEKAIQTAESISMIGSTSIPQAPAPLTYISKTDTNGNSLVEITMGSMSLMKQVISPKRAYSIEQGQRHDFEGEELAEMRASAIPFEEILLVKNPNLKIDRIEAIDGKDAFAIINGKTTYFYDTETGLKLAEFKTIDQDGEPIIASTHFGDYKEVKNIKFPFSIIQNIGIELDIKISEIKINEGVNDTDFQ</sequence>
<dbReference type="Proteomes" id="UP000175968">
    <property type="component" value="Chromosome"/>
</dbReference>
<dbReference type="InterPro" id="IPR007863">
    <property type="entry name" value="Peptidase_M16_C"/>
</dbReference>
<proteinExistence type="predicted"/>
<dbReference type="EMBL" id="CP017479">
    <property type="protein sequence ID" value="AOW09097.1"/>
    <property type="molecule type" value="Genomic_DNA"/>
</dbReference>
<evidence type="ECO:0000259" key="1">
    <source>
        <dbReference type="Pfam" id="PF05193"/>
    </source>
</evidence>
<dbReference type="Pfam" id="PF05193">
    <property type="entry name" value="Peptidase_M16_C"/>
    <property type="match status" value="1"/>
</dbReference>
<dbReference type="InterPro" id="IPR011249">
    <property type="entry name" value="Metalloenz_LuxS/M16"/>
</dbReference>
<evidence type="ECO:0000313" key="3">
    <source>
        <dbReference type="Proteomes" id="UP000175968"/>
    </source>
</evidence>
<dbReference type="PANTHER" id="PTHR11851">
    <property type="entry name" value="METALLOPROTEASE"/>
    <property type="match status" value="1"/>
</dbReference>
<dbReference type="KEGG" id="fgl:EM308_06015"/>
<dbReference type="AlphaFoldDB" id="A0AAC9I3Y4"/>
<evidence type="ECO:0000313" key="2">
    <source>
        <dbReference type="EMBL" id="AOW09097.1"/>
    </source>
</evidence>
<dbReference type="RefSeq" id="WP_035634385.1">
    <property type="nucleotide sequence ID" value="NZ_CP017479.1"/>
</dbReference>